<proteinExistence type="predicted"/>
<feature type="compositionally biased region" description="Polar residues" evidence="2">
    <location>
        <begin position="660"/>
        <end position="674"/>
    </location>
</feature>
<dbReference type="Proteomes" id="UP000292402">
    <property type="component" value="Unassembled WGS sequence"/>
</dbReference>
<feature type="compositionally biased region" description="Basic and acidic residues" evidence="2">
    <location>
        <begin position="304"/>
        <end position="323"/>
    </location>
</feature>
<reference evidence="5" key="1">
    <citation type="journal article" date="2019" name="bioRxiv">
        <title>Genomics, evolutionary history and diagnostics of the Alternaria alternata species group including apple and Asian pear pathotypes.</title>
        <authorList>
            <person name="Armitage A.D."/>
            <person name="Cockerton H.M."/>
            <person name="Sreenivasaprasad S."/>
            <person name="Woodhall J.W."/>
            <person name="Lane C.R."/>
            <person name="Harrison R.J."/>
            <person name="Clarkson J.P."/>
        </authorList>
    </citation>
    <scope>NUCLEOTIDE SEQUENCE [LARGE SCALE GENOMIC DNA]</scope>
    <source>
        <strain evidence="5">FERA 1082</strain>
    </source>
</reference>
<keyword evidence="1" id="KW-0862">Zinc</keyword>
<evidence type="ECO:0000256" key="1">
    <source>
        <dbReference type="PROSITE-ProRule" id="PRU00042"/>
    </source>
</evidence>
<dbReference type="EMBL" id="PDXA01000053">
    <property type="protein sequence ID" value="RYN40549.1"/>
    <property type="molecule type" value="Genomic_DNA"/>
</dbReference>
<evidence type="ECO:0000313" key="4">
    <source>
        <dbReference type="EMBL" id="RYN40549.1"/>
    </source>
</evidence>
<dbReference type="PROSITE" id="PS50157">
    <property type="entry name" value="ZINC_FINGER_C2H2_2"/>
    <property type="match status" value="1"/>
</dbReference>
<accession>A0A4Q4M3T0</accession>
<evidence type="ECO:0000256" key="2">
    <source>
        <dbReference type="SAM" id="MobiDB-lite"/>
    </source>
</evidence>
<dbReference type="InterPro" id="IPR013087">
    <property type="entry name" value="Znf_C2H2_type"/>
</dbReference>
<sequence length="756" mass="85217">MAPPYPSVPEFPDRMDSLFKPLHYREPALDSLSDGLTSYDPDISPNPTPQDRDISSIPAAQDSKLSSGPYDIQSLPQDHIWIGCTFQDIGEIDLSHCELRDLTYDWSSKEEFSNEGHLGWISQGSSFARVELERFPYMSSNEGFSSKRGLSDFSDMATPELSCSTMTPASSTMTPASSNTTSARSTMTTASSAVDSGYGGSEETRSELSKRQDRHRWPCQFCDKSYIRQGNLLLHERKKHNIHSETAKNIQQEAEARDDRTARSLQSTLGEVSLCKTSPLPHSKEKAHPSSKDEAKLMNYQGHDITDGSDDARVSKKREKPDDDASDCSGAFSSEEGDDSDVPGTRHGFGAKVADPQPLPLICWYPAAGIACNGKHVSSSSKIRYLWRDHAWGKSRQAPNHRLSDACQRCKRLFPTQQLLEEHVHNVAPQELCRALSDVELEEFNREPNRRGISLECKDAIEKIRNYIDKETRGNKLPVLRDGGIEKLLKQRVDINALKQRVDSNVLLYINGSNTNERTARSELWKWYLIFKRLRPDDELPRNPFIPAQRLVEPEGTFRADALRTFMHVFDQRRMEGCLPQLDDDQRTALNRVFLDTLDMLDANEASKRHQSIQTRHPRKRRKLPPPEDQGPTPDSTDPTLAPTTPALAPAPIPVELSPSVGNSGDSQHPTSTLPEVQNQLLPQIPFSVPQSFMPSADNLWLLEQQQQPQPQPQLQQQQEEEEAEDAHLLLPMDDLDYINSWTNYEGFPGFGTRDY</sequence>
<feature type="compositionally biased region" description="Low complexity" evidence="2">
    <location>
        <begin position="164"/>
        <end position="193"/>
    </location>
</feature>
<feature type="region of interest" description="Disordered" evidence="2">
    <location>
        <begin position="33"/>
        <end position="55"/>
    </location>
</feature>
<feature type="region of interest" description="Disordered" evidence="2">
    <location>
        <begin position="605"/>
        <end position="674"/>
    </location>
</feature>
<dbReference type="AlphaFoldDB" id="A0A4Q4M3T0"/>
<comment type="caution">
    <text evidence="4">The sequence shown here is derived from an EMBL/GenBank/DDBJ whole genome shotgun (WGS) entry which is preliminary data.</text>
</comment>
<feature type="region of interest" description="Disordered" evidence="2">
    <location>
        <begin position="244"/>
        <end position="351"/>
    </location>
</feature>
<gene>
    <name evidence="4" type="ORF">AA0114_g11005</name>
</gene>
<feature type="compositionally biased region" description="Basic and acidic residues" evidence="2">
    <location>
        <begin position="202"/>
        <end position="211"/>
    </location>
</feature>
<keyword evidence="1" id="KW-0863">Zinc-finger</keyword>
<protein>
    <recommendedName>
        <fullName evidence="3">C2H2-type domain-containing protein</fullName>
    </recommendedName>
</protein>
<feature type="domain" description="C2H2-type" evidence="3">
    <location>
        <begin position="217"/>
        <end position="248"/>
    </location>
</feature>
<evidence type="ECO:0000313" key="5">
    <source>
        <dbReference type="Proteomes" id="UP000292402"/>
    </source>
</evidence>
<feature type="region of interest" description="Disordered" evidence="2">
    <location>
        <begin position="706"/>
        <end position="728"/>
    </location>
</feature>
<organism evidence="4 5">
    <name type="scientific">Alternaria tenuissima</name>
    <dbReference type="NCBI Taxonomy" id="119927"/>
    <lineage>
        <taxon>Eukaryota</taxon>
        <taxon>Fungi</taxon>
        <taxon>Dikarya</taxon>
        <taxon>Ascomycota</taxon>
        <taxon>Pezizomycotina</taxon>
        <taxon>Dothideomycetes</taxon>
        <taxon>Pleosporomycetidae</taxon>
        <taxon>Pleosporales</taxon>
        <taxon>Pleosporineae</taxon>
        <taxon>Pleosporaceae</taxon>
        <taxon>Alternaria</taxon>
        <taxon>Alternaria sect. Alternaria</taxon>
        <taxon>Alternaria alternata complex</taxon>
    </lineage>
</organism>
<dbReference type="GO" id="GO:0008270">
    <property type="term" value="F:zinc ion binding"/>
    <property type="evidence" value="ECO:0007669"/>
    <property type="project" value="UniProtKB-KW"/>
</dbReference>
<feature type="compositionally biased region" description="Low complexity" evidence="2">
    <location>
        <begin position="706"/>
        <end position="718"/>
    </location>
</feature>
<feature type="compositionally biased region" description="Basic and acidic residues" evidence="2">
    <location>
        <begin position="282"/>
        <end position="296"/>
    </location>
</feature>
<evidence type="ECO:0000259" key="3">
    <source>
        <dbReference type="PROSITE" id="PS50157"/>
    </source>
</evidence>
<dbReference type="PROSITE" id="PS00028">
    <property type="entry name" value="ZINC_FINGER_C2H2_1"/>
    <property type="match status" value="1"/>
</dbReference>
<feature type="region of interest" description="Disordered" evidence="2">
    <location>
        <begin position="163"/>
        <end position="213"/>
    </location>
</feature>
<name>A0A4Q4M3T0_9PLEO</name>
<feature type="compositionally biased region" description="Low complexity" evidence="2">
    <location>
        <begin position="632"/>
        <end position="650"/>
    </location>
</feature>
<keyword evidence="1" id="KW-0479">Metal-binding</keyword>